<keyword evidence="1" id="KW-0472">Membrane</keyword>
<dbReference type="AlphaFoldDB" id="A0A969PZ61"/>
<comment type="caution">
    <text evidence="2">The sequence shown here is derived from an EMBL/GenBank/DDBJ whole genome shotgun (WGS) entry which is preliminary data.</text>
</comment>
<evidence type="ECO:0000313" key="2">
    <source>
        <dbReference type="EMBL" id="NJP38237.1"/>
    </source>
</evidence>
<dbReference type="Proteomes" id="UP000752012">
    <property type="component" value="Unassembled WGS sequence"/>
</dbReference>
<protein>
    <submittedName>
        <fullName evidence="2">Uncharacterized protein</fullName>
    </submittedName>
</protein>
<feature type="transmembrane region" description="Helical" evidence="1">
    <location>
        <begin position="12"/>
        <end position="31"/>
    </location>
</feature>
<dbReference type="RefSeq" id="WP_168007536.1">
    <property type="nucleotide sequence ID" value="NZ_JAATHJ010000018.1"/>
</dbReference>
<gene>
    <name evidence="2" type="ORF">HCN83_11640</name>
</gene>
<dbReference type="EMBL" id="JAATHJ010000018">
    <property type="protein sequence ID" value="NJP38237.1"/>
    <property type="molecule type" value="Genomic_DNA"/>
</dbReference>
<keyword evidence="3" id="KW-1185">Reference proteome</keyword>
<accession>A0A969PZ61</accession>
<evidence type="ECO:0000313" key="3">
    <source>
        <dbReference type="Proteomes" id="UP000752012"/>
    </source>
</evidence>
<name>A0A969PZ61_9BACI</name>
<keyword evidence="1" id="KW-1133">Transmembrane helix</keyword>
<proteinExistence type="predicted"/>
<feature type="transmembrane region" description="Helical" evidence="1">
    <location>
        <begin position="37"/>
        <end position="60"/>
    </location>
</feature>
<keyword evidence="1" id="KW-0812">Transmembrane</keyword>
<organism evidence="2 3">
    <name type="scientific">Alkalicoccus luteus</name>
    <dbReference type="NCBI Taxonomy" id="1237094"/>
    <lineage>
        <taxon>Bacteria</taxon>
        <taxon>Bacillati</taxon>
        <taxon>Bacillota</taxon>
        <taxon>Bacilli</taxon>
        <taxon>Bacillales</taxon>
        <taxon>Bacillaceae</taxon>
        <taxon>Alkalicoccus</taxon>
    </lineage>
</organism>
<sequence>MVQHGNPFIGRYLRYAVLLLVFGLFLPITFFSADPLFAVLSITIALLFTFGVDVMMYQFVRYKANTVLKEDIKASVPAILTRSDWRGRLIFTENYIVFVPYFHKITFARRWQKVYAFDLEGGYLELLYTKSKQRRVVHFIVSSPYKVREELAGRTKEERVAVDVQ</sequence>
<reference evidence="2 3" key="1">
    <citation type="submission" date="2020-03" db="EMBL/GenBank/DDBJ databases">
        <title>Assessment of the enzymatic potential of alkaline-tolerant lipase obtained from Bacillus luteus H11 (technogenic soil) for the bioremediation of saline soils contaminated with petroleum substances.</title>
        <authorList>
            <person name="Kalwasinska A."/>
        </authorList>
    </citation>
    <scope>NUCLEOTIDE SEQUENCE [LARGE SCALE GENOMIC DNA]</scope>
    <source>
        <strain evidence="2 3">H11</strain>
    </source>
</reference>
<evidence type="ECO:0000256" key="1">
    <source>
        <dbReference type="SAM" id="Phobius"/>
    </source>
</evidence>